<dbReference type="STRING" id="1555112.LIP_2806"/>
<comment type="similarity">
    <text evidence="1">Belongs to the Fur family.</text>
</comment>
<keyword evidence="4 8" id="KW-0862">Zinc</keyword>
<dbReference type="Gene3D" id="1.10.10.10">
    <property type="entry name" value="Winged helix-like DNA-binding domain superfamily/Winged helix DNA-binding domain"/>
    <property type="match status" value="1"/>
</dbReference>
<evidence type="ECO:0000256" key="1">
    <source>
        <dbReference type="ARBA" id="ARBA00007957"/>
    </source>
</evidence>
<dbReference type="PANTHER" id="PTHR33202">
    <property type="entry name" value="ZINC UPTAKE REGULATION PROTEIN"/>
    <property type="match status" value="1"/>
</dbReference>
<dbReference type="OrthoDB" id="8659436at2"/>
<evidence type="ECO:0000256" key="6">
    <source>
        <dbReference type="ARBA" id="ARBA00023125"/>
    </source>
</evidence>
<dbReference type="EMBL" id="AP014924">
    <property type="protein sequence ID" value="BAS28635.1"/>
    <property type="molecule type" value="Genomic_DNA"/>
</dbReference>
<dbReference type="InterPro" id="IPR036388">
    <property type="entry name" value="WH-like_DNA-bd_sf"/>
</dbReference>
<comment type="cofactor">
    <cofactor evidence="9">
        <name>Mn(2+)</name>
        <dbReference type="ChEBI" id="CHEBI:29035"/>
    </cofactor>
    <cofactor evidence="9">
        <name>Fe(2+)</name>
        <dbReference type="ChEBI" id="CHEBI:29033"/>
    </cofactor>
    <text evidence="9">Binds 1 Mn(2+) or Fe(2+) ion per subunit.</text>
</comment>
<protein>
    <submittedName>
        <fullName evidence="11">Fur family transcriptional regulator</fullName>
    </submittedName>
</protein>
<dbReference type="SUPFAM" id="SSF46785">
    <property type="entry name" value="Winged helix' DNA-binding domain"/>
    <property type="match status" value="1"/>
</dbReference>
<accession>A0A0K2SNE7</accession>
<evidence type="ECO:0000313" key="12">
    <source>
        <dbReference type="Proteomes" id="UP000065807"/>
    </source>
</evidence>
<proteinExistence type="inferred from homology"/>
<dbReference type="Gene3D" id="3.30.1490.190">
    <property type="match status" value="1"/>
</dbReference>
<evidence type="ECO:0000256" key="4">
    <source>
        <dbReference type="ARBA" id="ARBA00022833"/>
    </source>
</evidence>
<feature type="binding site" evidence="8">
    <location>
        <position position="103"/>
    </location>
    <ligand>
        <name>Zn(2+)</name>
        <dbReference type="ChEBI" id="CHEBI:29105"/>
    </ligand>
</feature>
<reference evidence="12" key="1">
    <citation type="submission" date="2015-07" db="EMBL/GenBank/DDBJ databases">
        <title>Complete genome sequence and phylogenetic analysis of Limnochorda pilosa.</title>
        <authorList>
            <person name="Watanabe M."/>
            <person name="Kojima H."/>
            <person name="Fukui M."/>
        </authorList>
    </citation>
    <scope>NUCLEOTIDE SEQUENCE [LARGE SCALE GENOMIC DNA]</scope>
    <source>
        <strain evidence="12">HC45</strain>
    </source>
</reference>
<organism evidence="11 12">
    <name type="scientific">Limnochorda pilosa</name>
    <dbReference type="NCBI Taxonomy" id="1555112"/>
    <lineage>
        <taxon>Bacteria</taxon>
        <taxon>Bacillati</taxon>
        <taxon>Bacillota</taxon>
        <taxon>Limnochordia</taxon>
        <taxon>Limnochordales</taxon>
        <taxon>Limnochordaceae</taxon>
        <taxon>Limnochorda</taxon>
    </lineage>
</organism>
<dbReference type="KEGG" id="lpil:LIP_2806"/>
<sequence>MHDPIDHVRDRLGRQDQRLTPQRETVLRVLLEHANEHLTAEEVYLEARGAAPDLGMATVYRTLDLFERLGVVHRLDAGQGVARYEFRPEGEGHYHHHLICLECGRILEFERDLLEPVERAVEKETGFLVIDHSLLLFGLCPDCRRTGPDAPSQGASPPRPDVGERDPGASPGASS</sequence>
<gene>
    <name evidence="11" type="ORF">LIP_2806</name>
</gene>
<dbReference type="GO" id="GO:0000976">
    <property type="term" value="F:transcription cis-regulatory region binding"/>
    <property type="evidence" value="ECO:0007669"/>
    <property type="project" value="TreeGrafter"/>
</dbReference>
<feature type="binding site" evidence="8">
    <location>
        <position position="100"/>
    </location>
    <ligand>
        <name>Zn(2+)</name>
        <dbReference type="ChEBI" id="CHEBI:29105"/>
    </ligand>
</feature>
<dbReference type="GO" id="GO:0045892">
    <property type="term" value="P:negative regulation of DNA-templated transcription"/>
    <property type="evidence" value="ECO:0007669"/>
    <property type="project" value="TreeGrafter"/>
</dbReference>
<reference evidence="12" key="2">
    <citation type="journal article" date="2016" name="Int. J. Syst. Evol. Microbiol.">
        <title>Complete genome sequence and cell structure of Limnochorda pilosa, a Gram-negative spore-former within the phylum Firmicutes.</title>
        <authorList>
            <person name="Watanabe M."/>
            <person name="Kojima H."/>
            <person name="Fukui M."/>
        </authorList>
    </citation>
    <scope>NUCLEOTIDE SEQUENCE [LARGE SCALE GENOMIC DNA]</scope>
    <source>
        <strain evidence="12">HC45</strain>
    </source>
</reference>
<evidence type="ECO:0000256" key="10">
    <source>
        <dbReference type="SAM" id="MobiDB-lite"/>
    </source>
</evidence>
<dbReference type="GO" id="GO:1900376">
    <property type="term" value="P:regulation of secondary metabolite biosynthetic process"/>
    <property type="evidence" value="ECO:0007669"/>
    <property type="project" value="TreeGrafter"/>
</dbReference>
<evidence type="ECO:0000256" key="8">
    <source>
        <dbReference type="PIRSR" id="PIRSR602481-1"/>
    </source>
</evidence>
<keyword evidence="9" id="KW-0408">Iron</keyword>
<evidence type="ECO:0000256" key="5">
    <source>
        <dbReference type="ARBA" id="ARBA00023015"/>
    </source>
</evidence>
<evidence type="ECO:0000256" key="2">
    <source>
        <dbReference type="ARBA" id="ARBA00022491"/>
    </source>
</evidence>
<evidence type="ECO:0000256" key="3">
    <source>
        <dbReference type="ARBA" id="ARBA00022723"/>
    </source>
</evidence>
<dbReference type="InterPro" id="IPR002481">
    <property type="entry name" value="FUR"/>
</dbReference>
<dbReference type="GO" id="GO:0003700">
    <property type="term" value="F:DNA-binding transcription factor activity"/>
    <property type="evidence" value="ECO:0007669"/>
    <property type="project" value="InterPro"/>
</dbReference>
<evidence type="ECO:0000256" key="9">
    <source>
        <dbReference type="PIRSR" id="PIRSR602481-2"/>
    </source>
</evidence>
<feature type="binding site" evidence="8">
    <location>
        <position position="140"/>
    </location>
    <ligand>
        <name>Zn(2+)</name>
        <dbReference type="ChEBI" id="CHEBI:29105"/>
    </ligand>
</feature>
<dbReference type="FunFam" id="1.10.10.10:FF:000051">
    <property type="entry name" value="Fur family transcriptional regulator"/>
    <property type="match status" value="1"/>
</dbReference>
<keyword evidence="5" id="KW-0805">Transcription regulation</keyword>
<dbReference type="PANTHER" id="PTHR33202:SF7">
    <property type="entry name" value="FERRIC UPTAKE REGULATION PROTEIN"/>
    <property type="match status" value="1"/>
</dbReference>
<feature type="binding site" evidence="9">
    <location>
        <position position="115"/>
    </location>
    <ligand>
        <name>Fe cation</name>
        <dbReference type="ChEBI" id="CHEBI:24875"/>
    </ligand>
</feature>
<evidence type="ECO:0000256" key="7">
    <source>
        <dbReference type="ARBA" id="ARBA00023163"/>
    </source>
</evidence>
<dbReference type="RefSeq" id="WP_082726317.1">
    <property type="nucleotide sequence ID" value="NZ_AP014924.1"/>
</dbReference>
<keyword evidence="3 8" id="KW-0479">Metal-binding</keyword>
<keyword evidence="12" id="KW-1185">Reference proteome</keyword>
<dbReference type="AlphaFoldDB" id="A0A0K2SNE7"/>
<keyword evidence="7" id="KW-0804">Transcription</keyword>
<dbReference type="InterPro" id="IPR036390">
    <property type="entry name" value="WH_DNA-bd_sf"/>
</dbReference>
<name>A0A0K2SNE7_LIMPI</name>
<feature type="binding site" evidence="9">
    <location>
        <position position="132"/>
    </location>
    <ligand>
        <name>Fe cation</name>
        <dbReference type="ChEBI" id="CHEBI:24875"/>
    </ligand>
</feature>
<feature type="region of interest" description="Disordered" evidence="10">
    <location>
        <begin position="147"/>
        <end position="175"/>
    </location>
</feature>
<dbReference type="CDD" id="cd07153">
    <property type="entry name" value="Fur_like"/>
    <property type="match status" value="1"/>
</dbReference>
<dbReference type="GO" id="GO:0008270">
    <property type="term" value="F:zinc ion binding"/>
    <property type="evidence" value="ECO:0007669"/>
    <property type="project" value="TreeGrafter"/>
</dbReference>
<keyword evidence="6" id="KW-0238">DNA-binding</keyword>
<dbReference type="Proteomes" id="UP000065807">
    <property type="component" value="Chromosome"/>
</dbReference>
<dbReference type="Pfam" id="PF01475">
    <property type="entry name" value="FUR"/>
    <property type="match status" value="1"/>
</dbReference>
<keyword evidence="2" id="KW-0678">Repressor</keyword>
<comment type="cofactor">
    <cofactor evidence="8">
        <name>Zn(2+)</name>
        <dbReference type="ChEBI" id="CHEBI:29105"/>
    </cofactor>
    <text evidence="8">Binds 1 zinc ion per subunit.</text>
</comment>
<dbReference type="InterPro" id="IPR043135">
    <property type="entry name" value="Fur_C"/>
</dbReference>
<feature type="binding site" evidence="8">
    <location>
        <position position="143"/>
    </location>
    <ligand>
        <name>Zn(2+)</name>
        <dbReference type="ChEBI" id="CHEBI:29105"/>
    </ligand>
</feature>
<evidence type="ECO:0000313" key="11">
    <source>
        <dbReference type="EMBL" id="BAS28635.1"/>
    </source>
</evidence>